<dbReference type="AlphaFoldDB" id="A0A0D2HVS9"/>
<name>A0A0D2HVS9_CLAB1</name>
<keyword evidence="1" id="KW-1133">Transmembrane helix</keyword>
<dbReference type="VEuPathDB" id="FungiDB:Z519_01052"/>
<feature type="transmembrane region" description="Helical" evidence="1">
    <location>
        <begin position="52"/>
        <end position="74"/>
    </location>
</feature>
<keyword evidence="3" id="KW-1185">Reference proteome</keyword>
<evidence type="ECO:0000256" key="1">
    <source>
        <dbReference type="SAM" id="Phobius"/>
    </source>
</evidence>
<dbReference type="Proteomes" id="UP000053789">
    <property type="component" value="Unassembled WGS sequence"/>
</dbReference>
<protein>
    <submittedName>
        <fullName evidence="2">Uncharacterized protein</fullName>
    </submittedName>
</protein>
<feature type="transmembrane region" description="Helical" evidence="1">
    <location>
        <begin position="86"/>
        <end position="108"/>
    </location>
</feature>
<keyword evidence="1" id="KW-0812">Transmembrane</keyword>
<dbReference type="OrthoDB" id="4834801at2759"/>
<evidence type="ECO:0000313" key="2">
    <source>
        <dbReference type="EMBL" id="KIW97468.1"/>
    </source>
</evidence>
<sequence>MSFHALWKTVSFNRPEKDGCDTDDGRKKLGRPIYKIASPQFNNHGATRYSEYLATVTFMCAFYGVLALTSLVTAETTIRDLLLQHSFGIDSSGQVIALVTAAVAVLGAG</sequence>
<proteinExistence type="predicted"/>
<dbReference type="RefSeq" id="XP_016624137.1">
    <property type="nucleotide sequence ID" value="XM_016758809.1"/>
</dbReference>
<dbReference type="GeneID" id="27693980"/>
<dbReference type="EMBL" id="KN846981">
    <property type="protein sequence ID" value="KIW97468.1"/>
    <property type="molecule type" value="Genomic_DNA"/>
</dbReference>
<organism evidence="2 3">
    <name type="scientific">Cladophialophora bantiana (strain ATCC 10958 / CBS 173.52 / CDC B-1940 / NIH 8579)</name>
    <name type="common">Xylohypha bantiana</name>
    <dbReference type="NCBI Taxonomy" id="1442370"/>
    <lineage>
        <taxon>Eukaryota</taxon>
        <taxon>Fungi</taxon>
        <taxon>Dikarya</taxon>
        <taxon>Ascomycota</taxon>
        <taxon>Pezizomycotina</taxon>
        <taxon>Eurotiomycetes</taxon>
        <taxon>Chaetothyriomycetidae</taxon>
        <taxon>Chaetothyriales</taxon>
        <taxon>Herpotrichiellaceae</taxon>
        <taxon>Cladophialophora</taxon>
    </lineage>
</organism>
<reference evidence="2" key="1">
    <citation type="submission" date="2015-01" db="EMBL/GenBank/DDBJ databases">
        <title>The Genome Sequence of Cladophialophora bantiana CBS 173.52.</title>
        <authorList>
            <consortium name="The Broad Institute Genomics Platform"/>
            <person name="Cuomo C."/>
            <person name="de Hoog S."/>
            <person name="Gorbushina A."/>
            <person name="Stielow B."/>
            <person name="Teixiera M."/>
            <person name="Abouelleil A."/>
            <person name="Chapman S.B."/>
            <person name="Priest M."/>
            <person name="Young S.K."/>
            <person name="Wortman J."/>
            <person name="Nusbaum C."/>
            <person name="Birren B."/>
        </authorList>
    </citation>
    <scope>NUCLEOTIDE SEQUENCE [LARGE SCALE GENOMIC DNA]</scope>
    <source>
        <strain evidence="2">CBS 173.52</strain>
    </source>
</reference>
<accession>A0A0D2HVS9</accession>
<gene>
    <name evidence="2" type="ORF">Z519_01052</name>
</gene>
<dbReference type="HOGENOM" id="CLU_2183659_0_0_1"/>
<evidence type="ECO:0000313" key="3">
    <source>
        <dbReference type="Proteomes" id="UP000053789"/>
    </source>
</evidence>
<keyword evidence="1" id="KW-0472">Membrane</keyword>